<feature type="signal peptide" evidence="1">
    <location>
        <begin position="1"/>
        <end position="21"/>
    </location>
</feature>
<dbReference type="GeneID" id="94551166"/>
<sequence>MKLKYFLAASILMLGAGSICAQQSAGSLVNTIKERMTFSGYAQAGYTSLWYPDGKEMYNYNTFDVKRIVLRVDAAITDKWSIAYFADFGKGYTTLELYTTYKATPEFGIRLGQFKTAYTIENQLSPATIETITCGSAITNFLAAGDGSDPLMGAQSGRDIGIEVYGDLSNDVLSYRLGVVNGQGINRVDASLQKTLMGSLTLRPFENLSFTGSFMSGKTLAKEDLTIPFYEVETDDLYDRLRWSVGGMFRSKYFDLRSEYLYGKDDNRVTDGFYVTGVARLFKNIDLIASYDYMDLYRLNKFYNVTAGLQYWFYPKCRLQVQYAMMDLKGPQNTSHAIMTQVQVGF</sequence>
<proteinExistence type="predicted"/>
<protein>
    <submittedName>
        <fullName evidence="2">Phosphate-selective porin O/P</fullName>
    </submittedName>
</protein>
<organism evidence="2 3">
    <name type="scientific">Porphyromonas loveana</name>
    <dbReference type="NCBI Taxonomy" id="1884669"/>
    <lineage>
        <taxon>Bacteria</taxon>
        <taxon>Pseudomonadati</taxon>
        <taxon>Bacteroidota</taxon>
        <taxon>Bacteroidia</taxon>
        <taxon>Bacteroidales</taxon>
        <taxon>Porphyromonadaceae</taxon>
        <taxon>Porphyromonas</taxon>
    </lineage>
</organism>
<keyword evidence="3" id="KW-1185">Reference proteome</keyword>
<reference evidence="2 3" key="1">
    <citation type="submission" date="2018-04" db="EMBL/GenBank/DDBJ databases">
        <title>Genomic Encyclopedia of Type Strains, Phase IV (KMG-IV): sequencing the most valuable type-strain genomes for metagenomic binning, comparative biology and taxonomic classification.</title>
        <authorList>
            <person name="Goeker M."/>
        </authorList>
    </citation>
    <scope>NUCLEOTIDE SEQUENCE [LARGE SCALE GENOMIC DNA]</scope>
    <source>
        <strain evidence="2 3">DSM 28520</strain>
    </source>
</reference>
<accession>A0A2U1F950</accession>
<dbReference type="AlphaFoldDB" id="A0A2U1F950"/>
<dbReference type="RefSeq" id="WP_116679698.1">
    <property type="nucleotide sequence ID" value="NZ_JBGYVJ010000235.1"/>
</dbReference>
<comment type="caution">
    <text evidence="2">The sequence shown here is derived from an EMBL/GenBank/DDBJ whole genome shotgun (WGS) entry which is preliminary data.</text>
</comment>
<gene>
    <name evidence="2" type="ORF">C7382_11269</name>
</gene>
<dbReference type="InterPro" id="IPR023614">
    <property type="entry name" value="Porin_dom_sf"/>
</dbReference>
<name>A0A2U1F950_9PORP</name>
<dbReference type="EMBL" id="QEKY01000012">
    <property type="protein sequence ID" value="PVZ08723.1"/>
    <property type="molecule type" value="Genomic_DNA"/>
</dbReference>
<dbReference type="Gene3D" id="2.40.160.10">
    <property type="entry name" value="Porin"/>
    <property type="match status" value="1"/>
</dbReference>
<dbReference type="Proteomes" id="UP000245462">
    <property type="component" value="Unassembled WGS sequence"/>
</dbReference>
<evidence type="ECO:0000256" key="1">
    <source>
        <dbReference type="SAM" id="SignalP"/>
    </source>
</evidence>
<dbReference type="OrthoDB" id="9807854at2"/>
<keyword evidence="1" id="KW-0732">Signal</keyword>
<dbReference type="SUPFAM" id="SSF56935">
    <property type="entry name" value="Porins"/>
    <property type="match status" value="1"/>
</dbReference>
<feature type="chain" id="PRO_5015402495" evidence="1">
    <location>
        <begin position="22"/>
        <end position="346"/>
    </location>
</feature>
<evidence type="ECO:0000313" key="3">
    <source>
        <dbReference type="Proteomes" id="UP000245462"/>
    </source>
</evidence>
<evidence type="ECO:0000313" key="2">
    <source>
        <dbReference type="EMBL" id="PVZ08723.1"/>
    </source>
</evidence>